<organism evidence="2 3">
    <name type="scientific">Edaphobacter dinghuensis</name>
    <dbReference type="NCBI Taxonomy" id="1560005"/>
    <lineage>
        <taxon>Bacteria</taxon>
        <taxon>Pseudomonadati</taxon>
        <taxon>Acidobacteriota</taxon>
        <taxon>Terriglobia</taxon>
        <taxon>Terriglobales</taxon>
        <taxon>Acidobacteriaceae</taxon>
        <taxon>Edaphobacter</taxon>
    </lineage>
</organism>
<dbReference type="InterPro" id="IPR005149">
    <property type="entry name" value="Tscrpt_reg_PadR_N"/>
</dbReference>
<keyword evidence="3" id="KW-1185">Reference proteome</keyword>
<reference evidence="2" key="2">
    <citation type="submission" date="2020-09" db="EMBL/GenBank/DDBJ databases">
        <authorList>
            <person name="Sun Q."/>
            <person name="Zhou Y."/>
        </authorList>
    </citation>
    <scope>NUCLEOTIDE SEQUENCE</scope>
    <source>
        <strain evidence="2">CGMCC 1.12997</strain>
    </source>
</reference>
<gene>
    <name evidence="2" type="ORF">GCM10011585_05940</name>
</gene>
<dbReference type="Pfam" id="PF03551">
    <property type="entry name" value="PadR"/>
    <property type="match status" value="1"/>
</dbReference>
<dbReference type="Gene3D" id="1.10.10.10">
    <property type="entry name" value="Winged helix-like DNA-binding domain superfamily/Winged helix DNA-binding domain"/>
    <property type="match status" value="1"/>
</dbReference>
<dbReference type="Proteomes" id="UP000647241">
    <property type="component" value="Unassembled WGS sequence"/>
</dbReference>
<dbReference type="InterPro" id="IPR036390">
    <property type="entry name" value="WH_DNA-bd_sf"/>
</dbReference>
<sequence>MAKTDALQGSLDLLVLKILSRRPRLHGYAIMAAIADISGEVLRAEEGSLYPALYRMEEAGWIRAEWIKKDTGRRARIYELTAAGKKQLGAEESRWQSVSLAINRVLREA</sequence>
<protein>
    <submittedName>
        <fullName evidence="2">PadR family transcriptional regulator</fullName>
    </submittedName>
</protein>
<comment type="caution">
    <text evidence="2">The sequence shown here is derived from an EMBL/GenBank/DDBJ whole genome shotgun (WGS) entry which is preliminary data.</text>
</comment>
<dbReference type="SUPFAM" id="SSF46785">
    <property type="entry name" value="Winged helix' DNA-binding domain"/>
    <property type="match status" value="1"/>
</dbReference>
<evidence type="ECO:0000259" key="1">
    <source>
        <dbReference type="Pfam" id="PF03551"/>
    </source>
</evidence>
<dbReference type="InterPro" id="IPR017799">
    <property type="entry name" value="Tscrpt_reg_PadR_acidobac-type"/>
</dbReference>
<evidence type="ECO:0000313" key="3">
    <source>
        <dbReference type="Proteomes" id="UP000647241"/>
    </source>
</evidence>
<dbReference type="NCBIfam" id="TIGR03433">
    <property type="entry name" value="padR_acidobact"/>
    <property type="match status" value="1"/>
</dbReference>
<dbReference type="RefSeq" id="WP_188552631.1">
    <property type="nucleotide sequence ID" value="NZ_BMGT01000001.1"/>
</dbReference>
<dbReference type="PANTHER" id="PTHR33169">
    <property type="entry name" value="PADR-FAMILY TRANSCRIPTIONAL REGULATOR"/>
    <property type="match status" value="1"/>
</dbReference>
<evidence type="ECO:0000313" key="2">
    <source>
        <dbReference type="EMBL" id="GGG66880.1"/>
    </source>
</evidence>
<dbReference type="InterPro" id="IPR052509">
    <property type="entry name" value="Metal_resp_DNA-bind_regulator"/>
</dbReference>
<dbReference type="EMBL" id="BMGT01000001">
    <property type="protein sequence ID" value="GGG66880.1"/>
    <property type="molecule type" value="Genomic_DNA"/>
</dbReference>
<name>A0A917LZD7_9BACT</name>
<dbReference type="InterPro" id="IPR036388">
    <property type="entry name" value="WH-like_DNA-bd_sf"/>
</dbReference>
<proteinExistence type="predicted"/>
<accession>A0A917LZD7</accession>
<reference evidence="2" key="1">
    <citation type="journal article" date="2014" name="Int. J. Syst. Evol. Microbiol.">
        <title>Complete genome sequence of Corynebacterium casei LMG S-19264T (=DSM 44701T), isolated from a smear-ripened cheese.</title>
        <authorList>
            <consortium name="US DOE Joint Genome Institute (JGI-PGF)"/>
            <person name="Walter F."/>
            <person name="Albersmeier A."/>
            <person name="Kalinowski J."/>
            <person name="Ruckert C."/>
        </authorList>
    </citation>
    <scope>NUCLEOTIDE SEQUENCE</scope>
    <source>
        <strain evidence="2">CGMCC 1.12997</strain>
    </source>
</reference>
<feature type="domain" description="Transcription regulator PadR N-terminal" evidence="1">
    <location>
        <begin position="15"/>
        <end position="89"/>
    </location>
</feature>
<dbReference type="PANTHER" id="PTHR33169:SF14">
    <property type="entry name" value="TRANSCRIPTIONAL REGULATOR RV3488"/>
    <property type="match status" value="1"/>
</dbReference>
<dbReference type="AlphaFoldDB" id="A0A917LZD7"/>